<feature type="transmembrane region" description="Helical" evidence="3">
    <location>
        <begin position="115"/>
        <end position="136"/>
    </location>
</feature>
<evidence type="ECO:0000259" key="4">
    <source>
        <dbReference type="PROSITE" id="PS51758"/>
    </source>
</evidence>
<feature type="compositionally biased region" description="Pro residues" evidence="2">
    <location>
        <begin position="1"/>
        <end position="18"/>
    </location>
</feature>
<keyword evidence="6" id="KW-1185">Reference proteome</keyword>
<dbReference type="OrthoDB" id="73691at2759"/>
<dbReference type="PROSITE" id="PS51758">
    <property type="entry name" value="LETM1_RBD"/>
    <property type="match status" value="1"/>
</dbReference>
<dbReference type="GO" id="GO:0043022">
    <property type="term" value="F:ribosome binding"/>
    <property type="evidence" value="ECO:0007669"/>
    <property type="project" value="InterPro"/>
</dbReference>
<keyword evidence="3" id="KW-0812">Transmembrane</keyword>
<accession>M7T768</accession>
<protein>
    <submittedName>
        <fullName evidence="5">Putative letm1-like protein</fullName>
    </submittedName>
</protein>
<gene>
    <name evidence="5" type="ORF">UCREL1_204</name>
</gene>
<dbReference type="Proteomes" id="UP000012174">
    <property type="component" value="Unassembled WGS sequence"/>
</dbReference>
<dbReference type="KEGG" id="ela:UCREL1_204"/>
<keyword evidence="3" id="KW-0472">Membrane</keyword>
<proteinExistence type="predicted"/>
<dbReference type="OMA" id="HYVPKTF"/>
<evidence type="ECO:0000256" key="1">
    <source>
        <dbReference type="PROSITE-ProRule" id="PRU01094"/>
    </source>
</evidence>
<evidence type="ECO:0000256" key="3">
    <source>
        <dbReference type="SAM" id="Phobius"/>
    </source>
</evidence>
<sequence>MPYDPKAPAPGPPTPQDPIPLSATLNPPASTRPPPLDLPTREPETSQMTYLFHVGKAYMQFYKTGLKAIFTNRRLLSSVAPPPLGLSSSSSAGDTWPTRAVALLRARTRHDLARLPVFAVLLLLCGEFTPLIVLVFPRLTPLTCRIPRQVEALRRGAVARREASFRALSVQRNRLRYVQEQKQMQKRDGYEGGKGKEVIVEESLAAGHIARSLGLTSHWWDTAGLDGPFARSRADQAVAFLARDDAVIRAAGGVAGVEDEEVVLACEDRGMDVRGKEVGELRKRLEAWVRGSEGADEEDSKDRVRRLLLDSELSM</sequence>
<dbReference type="InterPro" id="IPR033122">
    <property type="entry name" value="LETM1-like_RBD"/>
</dbReference>
<name>M7T768_EUTLA</name>
<dbReference type="HOGENOM" id="CLU_048915_2_0_1"/>
<dbReference type="AlphaFoldDB" id="M7T768"/>
<organism evidence="5 6">
    <name type="scientific">Eutypa lata (strain UCR-EL1)</name>
    <name type="common">Grapevine dieback disease fungus</name>
    <name type="synonym">Eutypa armeniacae</name>
    <dbReference type="NCBI Taxonomy" id="1287681"/>
    <lineage>
        <taxon>Eukaryota</taxon>
        <taxon>Fungi</taxon>
        <taxon>Dikarya</taxon>
        <taxon>Ascomycota</taxon>
        <taxon>Pezizomycotina</taxon>
        <taxon>Sordariomycetes</taxon>
        <taxon>Xylariomycetidae</taxon>
        <taxon>Xylariales</taxon>
        <taxon>Diatrypaceae</taxon>
        <taxon>Eutypa</taxon>
    </lineage>
</organism>
<keyword evidence="1" id="KW-0496">Mitochondrion</keyword>
<evidence type="ECO:0000313" key="5">
    <source>
        <dbReference type="EMBL" id="EMR72738.1"/>
    </source>
</evidence>
<dbReference type="Pfam" id="PF07766">
    <property type="entry name" value="LETM1_RBD"/>
    <property type="match status" value="1"/>
</dbReference>
<reference evidence="6" key="1">
    <citation type="journal article" date="2013" name="Genome Announc.">
        <title>Draft genome sequence of the grapevine dieback fungus Eutypa lata UCR-EL1.</title>
        <authorList>
            <person name="Blanco-Ulate B."/>
            <person name="Rolshausen P.E."/>
            <person name="Cantu D."/>
        </authorList>
    </citation>
    <scope>NUCLEOTIDE SEQUENCE [LARGE SCALE GENOMIC DNA]</scope>
    <source>
        <strain evidence="6">UCR-EL1</strain>
    </source>
</reference>
<evidence type="ECO:0000256" key="2">
    <source>
        <dbReference type="SAM" id="MobiDB-lite"/>
    </source>
</evidence>
<evidence type="ECO:0000313" key="6">
    <source>
        <dbReference type="Proteomes" id="UP000012174"/>
    </source>
</evidence>
<feature type="region of interest" description="Disordered" evidence="2">
    <location>
        <begin position="1"/>
        <end position="42"/>
    </location>
</feature>
<dbReference type="eggNOG" id="ENOG502SD35">
    <property type="taxonomic scope" value="Eukaryota"/>
</dbReference>
<dbReference type="EMBL" id="KB705389">
    <property type="protein sequence ID" value="EMR72738.1"/>
    <property type="molecule type" value="Genomic_DNA"/>
</dbReference>
<feature type="domain" description="Letm1 RBD" evidence="4">
    <location>
        <begin position="131"/>
        <end position="315"/>
    </location>
</feature>
<keyword evidence="3" id="KW-1133">Transmembrane helix</keyword>